<keyword evidence="2" id="KW-1185">Reference proteome</keyword>
<evidence type="ECO:0008006" key="3">
    <source>
        <dbReference type="Google" id="ProtNLM"/>
    </source>
</evidence>
<protein>
    <recommendedName>
        <fullName evidence="3">Flp family type IVb pilin</fullName>
    </recommendedName>
</protein>
<dbReference type="Pfam" id="PF04964">
    <property type="entry name" value="Flp_Fap"/>
    <property type="match status" value="1"/>
</dbReference>
<proteinExistence type="predicted"/>
<evidence type="ECO:0000313" key="1">
    <source>
        <dbReference type="EMBL" id="EAU42220.1"/>
    </source>
</evidence>
<name>Q0G7Z4_9HYPH</name>
<evidence type="ECO:0000313" key="2">
    <source>
        <dbReference type="Proteomes" id="UP000004310"/>
    </source>
</evidence>
<comment type="caution">
    <text evidence="1">The sequence shown here is derived from an EMBL/GenBank/DDBJ whole genome shotgun (WGS) entry which is preliminary data.</text>
</comment>
<reference evidence="1 2" key="1">
    <citation type="journal article" date="2010" name="J. Bacteriol.">
        <title>Genome sequence of Fulvimarina pelagi HTCC2506T, a Mn(II)-oxidizing alphaproteobacterium possessing an aerobic anoxygenic photosynthetic gene cluster and Xanthorhodopsin.</title>
        <authorList>
            <person name="Kang I."/>
            <person name="Oh H.M."/>
            <person name="Lim S.I."/>
            <person name="Ferriera S."/>
            <person name="Giovannoni S.J."/>
            <person name="Cho J.C."/>
        </authorList>
    </citation>
    <scope>NUCLEOTIDE SEQUENCE [LARGE SCALE GENOMIC DNA]</scope>
    <source>
        <strain evidence="1 2">HTCC2506</strain>
    </source>
</reference>
<dbReference type="EMBL" id="AATP01000001">
    <property type="protein sequence ID" value="EAU42220.1"/>
    <property type="molecule type" value="Genomic_DNA"/>
</dbReference>
<accession>Q0G7Z4</accession>
<dbReference type="InterPro" id="IPR007047">
    <property type="entry name" value="Flp_Fap"/>
</dbReference>
<dbReference type="Proteomes" id="UP000004310">
    <property type="component" value="Unassembled WGS sequence"/>
</dbReference>
<gene>
    <name evidence="1" type="ORF">FP2506_05261</name>
</gene>
<dbReference type="STRING" id="217511.GCA_001463845_01610"/>
<sequence length="66" mass="6478">MGLQNGNAKGLRRLATALNDDSGATAIEYCLIAGIIATAIVTGLEALDIETGFGTIATALATAAAG</sequence>
<dbReference type="AlphaFoldDB" id="Q0G7Z4"/>
<dbReference type="HOGENOM" id="CLU_171854_6_1_5"/>
<organism evidence="1 2">
    <name type="scientific">Fulvimarina pelagi HTCC2506</name>
    <dbReference type="NCBI Taxonomy" id="314231"/>
    <lineage>
        <taxon>Bacteria</taxon>
        <taxon>Pseudomonadati</taxon>
        <taxon>Pseudomonadota</taxon>
        <taxon>Alphaproteobacteria</taxon>
        <taxon>Hyphomicrobiales</taxon>
        <taxon>Aurantimonadaceae</taxon>
        <taxon>Fulvimarina</taxon>
    </lineage>
</organism>